<dbReference type="PANTHER" id="PTHR42738">
    <property type="entry name" value="HYDROXYMETHYLGLUTARYL-COA LYASE"/>
    <property type="match status" value="1"/>
</dbReference>
<dbReference type="OrthoDB" id="1905920at2759"/>
<dbReference type="Proteomes" id="UP000008983">
    <property type="component" value="Unassembled WGS sequence"/>
</dbReference>
<keyword evidence="7" id="KW-0175">Coiled coil</keyword>
<dbReference type="RefSeq" id="XP_004030912.1">
    <property type="nucleotide sequence ID" value="XM_004030864.1"/>
</dbReference>
<evidence type="ECO:0000256" key="1">
    <source>
        <dbReference type="ARBA" id="ARBA00005143"/>
    </source>
</evidence>
<keyword evidence="10" id="KW-1185">Reference proteome</keyword>
<evidence type="ECO:0000256" key="4">
    <source>
        <dbReference type="ARBA" id="ARBA00022723"/>
    </source>
</evidence>
<dbReference type="GO" id="GO:0046951">
    <property type="term" value="P:ketone body biosynthetic process"/>
    <property type="evidence" value="ECO:0007669"/>
    <property type="project" value="TreeGrafter"/>
</dbReference>
<dbReference type="eggNOG" id="KOG2368">
    <property type="taxonomic scope" value="Eukaryota"/>
</dbReference>
<dbReference type="InterPro" id="IPR013785">
    <property type="entry name" value="Aldolase_TIM"/>
</dbReference>
<dbReference type="GeneID" id="14905784"/>
<dbReference type="PANTHER" id="PTHR42738:SF7">
    <property type="entry name" value="HYDROXYMETHYLGLUTARYL-COA LYASE"/>
    <property type="match status" value="1"/>
</dbReference>
<comment type="catalytic activity">
    <reaction evidence="6">
        <text>(3S)-3-hydroxy-3-methylglutaryl-CoA = acetoacetate + acetyl-CoA</text>
        <dbReference type="Rhea" id="RHEA:24404"/>
        <dbReference type="ChEBI" id="CHEBI:13705"/>
        <dbReference type="ChEBI" id="CHEBI:43074"/>
        <dbReference type="ChEBI" id="CHEBI:57288"/>
        <dbReference type="EC" id="4.1.3.4"/>
    </reaction>
</comment>
<feature type="coiled-coil region" evidence="7">
    <location>
        <begin position="107"/>
        <end position="134"/>
    </location>
</feature>
<dbReference type="AlphaFoldDB" id="G0QYM9"/>
<evidence type="ECO:0000259" key="8">
    <source>
        <dbReference type="Pfam" id="PF00682"/>
    </source>
</evidence>
<evidence type="ECO:0000313" key="10">
    <source>
        <dbReference type="Proteomes" id="UP000008983"/>
    </source>
</evidence>
<evidence type="ECO:0000256" key="6">
    <source>
        <dbReference type="ARBA" id="ARBA00049877"/>
    </source>
</evidence>
<comment type="pathway">
    <text evidence="1">Metabolic intermediate metabolism; (S)-3-hydroxy-3-methylglutaryl-CoA degradation; acetoacetate from (S)-3-hydroxy-3-methylglutaryl-CoA: step 1/1.</text>
</comment>
<sequence>EVGPRDGLQNEPKILQTSEKIRLINSLSQTGLKVVECTSFVSPKWVPQMSDNIEVYKGINKISKLSYPCLVPNIKGLDQAIEVGVKEIAIFGAASETFTKKIQIVQFKRVFKDLKKLQKRLNQIIQNLEDMFRLYQVVHIKEM</sequence>
<dbReference type="InterPro" id="IPR043594">
    <property type="entry name" value="HMGL"/>
</dbReference>
<dbReference type="InParanoid" id="G0QYM9"/>
<dbReference type="Gene3D" id="3.20.20.70">
    <property type="entry name" value="Aldolase class I"/>
    <property type="match status" value="1"/>
</dbReference>
<dbReference type="GO" id="GO:0046872">
    <property type="term" value="F:metal ion binding"/>
    <property type="evidence" value="ECO:0007669"/>
    <property type="project" value="UniProtKB-KW"/>
</dbReference>
<dbReference type="GO" id="GO:0004419">
    <property type="term" value="F:hydroxymethylglutaryl-CoA lyase activity"/>
    <property type="evidence" value="ECO:0007669"/>
    <property type="project" value="UniProtKB-EC"/>
</dbReference>
<dbReference type="SUPFAM" id="SSF51569">
    <property type="entry name" value="Aldolase"/>
    <property type="match status" value="1"/>
</dbReference>
<evidence type="ECO:0000256" key="2">
    <source>
        <dbReference type="ARBA" id="ARBA00009405"/>
    </source>
</evidence>
<dbReference type="UniPathway" id="UPA00896">
    <property type="reaction ID" value="UER00863"/>
</dbReference>
<keyword evidence="5" id="KW-0456">Lyase</keyword>
<organism evidence="9 10">
    <name type="scientific">Ichthyophthirius multifiliis</name>
    <name type="common">White spot disease agent</name>
    <name type="synonym">Ich</name>
    <dbReference type="NCBI Taxonomy" id="5932"/>
    <lineage>
        <taxon>Eukaryota</taxon>
        <taxon>Sar</taxon>
        <taxon>Alveolata</taxon>
        <taxon>Ciliophora</taxon>
        <taxon>Intramacronucleata</taxon>
        <taxon>Oligohymenophorea</taxon>
        <taxon>Hymenostomatida</taxon>
        <taxon>Ophryoglenina</taxon>
        <taxon>Ichthyophthirius</taxon>
    </lineage>
</organism>
<gene>
    <name evidence="9" type="ORF">IMG5_150900</name>
</gene>
<comment type="similarity">
    <text evidence="2">Belongs to the HMG-CoA lyase family.</text>
</comment>
<evidence type="ECO:0000256" key="5">
    <source>
        <dbReference type="ARBA" id="ARBA00023239"/>
    </source>
</evidence>
<dbReference type="GO" id="GO:0006552">
    <property type="term" value="P:L-leucine catabolic process"/>
    <property type="evidence" value="ECO:0007669"/>
    <property type="project" value="TreeGrafter"/>
</dbReference>
<dbReference type="EMBL" id="GL984119">
    <property type="protein sequence ID" value="EGR29676.1"/>
    <property type="molecule type" value="Genomic_DNA"/>
</dbReference>
<feature type="non-terminal residue" evidence="9">
    <location>
        <position position="1"/>
    </location>
</feature>
<protein>
    <recommendedName>
        <fullName evidence="3">hydroxymethylglutaryl-CoA lyase</fullName>
        <ecNumber evidence="3">4.1.3.4</ecNumber>
    </recommendedName>
</protein>
<name>G0QYM9_ICHMU</name>
<dbReference type="STRING" id="857967.G0QYM9"/>
<accession>G0QYM9</accession>
<reference evidence="9 10" key="1">
    <citation type="submission" date="2011-07" db="EMBL/GenBank/DDBJ databases">
        <authorList>
            <person name="Coyne R."/>
            <person name="Brami D."/>
            <person name="Johnson J."/>
            <person name="Hostetler J."/>
            <person name="Hannick L."/>
            <person name="Clark T."/>
            <person name="Cassidy-Hanley D."/>
            <person name="Inman J."/>
        </authorList>
    </citation>
    <scope>NUCLEOTIDE SEQUENCE [LARGE SCALE GENOMIC DNA]</scope>
    <source>
        <strain evidence="9 10">G5</strain>
    </source>
</reference>
<feature type="domain" description="Pyruvate carboxyltransferase" evidence="8">
    <location>
        <begin position="1"/>
        <end position="125"/>
    </location>
</feature>
<evidence type="ECO:0000256" key="3">
    <source>
        <dbReference type="ARBA" id="ARBA00012910"/>
    </source>
</evidence>
<keyword evidence="4" id="KW-0479">Metal-binding</keyword>
<evidence type="ECO:0000256" key="7">
    <source>
        <dbReference type="SAM" id="Coils"/>
    </source>
</evidence>
<dbReference type="EC" id="4.1.3.4" evidence="3"/>
<evidence type="ECO:0000313" key="9">
    <source>
        <dbReference type="EMBL" id="EGR29676.1"/>
    </source>
</evidence>
<dbReference type="Pfam" id="PF00682">
    <property type="entry name" value="HMGL-like"/>
    <property type="match status" value="1"/>
</dbReference>
<proteinExistence type="inferred from homology"/>
<dbReference type="InterPro" id="IPR000891">
    <property type="entry name" value="PYR_CT"/>
</dbReference>